<dbReference type="Proteomes" id="UP001199260">
    <property type="component" value="Unassembled WGS sequence"/>
</dbReference>
<feature type="coiled-coil region" evidence="1">
    <location>
        <begin position="27"/>
        <end position="54"/>
    </location>
</feature>
<dbReference type="EMBL" id="JAJNCT010000003">
    <property type="protein sequence ID" value="MCD2163820.1"/>
    <property type="molecule type" value="Genomic_DNA"/>
</dbReference>
<evidence type="ECO:0000256" key="1">
    <source>
        <dbReference type="SAM" id="Coils"/>
    </source>
</evidence>
<protein>
    <submittedName>
        <fullName evidence="2">Uncharacterized protein</fullName>
    </submittedName>
</protein>
<reference evidence="2 3" key="1">
    <citation type="submission" date="2021-11" db="EMBL/GenBank/DDBJ databases">
        <title>Genome sequence.</title>
        <authorList>
            <person name="Sun Q."/>
        </authorList>
    </citation>
    <scope>NUCLEOTIDE SEQUENCE [LARGE SCALE GENOMIC DNA]</scope>
    <source>
        <strain evidence="2 3">KCTC 12005</strain>
    </source>
</reference>
<dbReference type="RefSeq" id="WP_230770726.1">
    <property type="nucleotide sequence ID" value="NZ_JAJNCT010000003.1"/>
</dbReference>
<name>A0AAW4XQP7_9BURK</name>
<evidence type="ECO:0000313" key="2">
    <source>
        <dbReference type="EMBL" id="MCD2163820.1"/>
    </source>
</evidence>
<keyword evidence="1" id="KW-0175">Coiled coil</keyword>
<dbReference type="AlphaFoldDB" id="A0AAW4XQP7"/>
<gene>
    <name evidence="2" type="ORF">LPW39_01560</name>
</gene>
<evidence type="ECO:0000313" key="3">
    <source>
        <dbReference type="Proteomes" id="UP001199260"/>
    </source>
</evidence>
<comment type="caution">
    <text evidence="2">The sequence shown here is derived from an EMBL/GenBank/DDBJ whole genome shotgun (WGS) entry which is preliminary data.</text>
</comment>
<accession>A0AAW4XQP7</accession>
<sequence>MNPLLFFAGIAAYYKLDQVLTEREATQAKRELALIQLRARAKQLQQELEVMQFDQSLDPGQYSAKHLRAAQQRADRAQEALLLAETGAPR</sequence>
<organism evidence="2 3">
    <name type="scientific">Comamonas koreensis</name>
    <dbReference type="NCBI Taxonomy" id="160825"/>
    <lineage>
        <taxon>Bacteria</taxon>
        <taxon>Pseudomonadati</taxon>
        <taxon>Pseudomonadota</taxon>
        <taxon>Betaproteobacteria</taxon>
        <taxon>Burkholderiales</taxon>
        <taxon>Comamonadaceae</taxon>
        <taxon>Comamonas</taxon>
    </lineage>
</organism>
<keyword evidence="3" id="KW-1185">Reference proteome</keyword>
<proteinExistence type="predicted"/>